<gene>
    <name evidence="2" type="ORF">ACFFTR_03475</name>
</gene>
<dbReference type="RefSeq" id="WP_223095334.1">
    <property type="nucleotide sequence ID" value="NZ_CP061913.1"/>
</dbReference>
<dbReference type="EMBL" id="JBHMCA010000012">
    <property type="protein sequence ID" value="MFB9442148.1"/>
    <property type="molecule type" value="Genomic_DNA"/>
</dbReference>
<keyword evidence="3" id="KW-1185">Reference proteome</keyword>
<evidence type="ECO:0000313" key="3">
    <source>
        <dbReference type="Proteomes" id="UP001589608"/>
    </source>
</evidence>
<feature type="domain" description="GmrSD restriction endonucleases N-terminal" evidence="1">
    <location>
        <begin position="11"/>
        <end position="211"/>
    </location>
</feature>
<evidence type="ECO:0000313" key="2">
    <source>
        <dbReference type="EMBL" id="MFB9442148.1"/>
    </source>
</evidence>
<reference evidence="2 3" key="1">
    <citation type="submission" date="2024-09" db="EMBL/GenBank/DDBJ databases">
        <authorList>
            <person name="Sun Q."/>
            <person name="Mori K."/>
        </authorList>
    </citation>
    <scope>NUCLEOTIDE SEQUENCE [LARGE SCALE GENOMIC DNA]</scope>
    <source>
        <strain evidence="2 3">JCM 3307</strain>
    </source>
</reference>
<dbReference type="InterPro" id="IPR004919">
    <property type="entry name" value="GmrSD_N"/>
</dbReference>
<protein>
    <submittedName>
        <fullName evidence="2">DUF262 domain-containing protein</fullName>
    </submittedName>
</protein>
<comment type="caution">
    <text evidence="2">The sequence shown here is derived from an EMBL/GenBank/DDBJ whole genome shotgun (WGS) entry which is preliminary data.</text>
</comment>
<dbReference type="PANTHER" id="PTHR37292:SF2">
    <property type="entry name" value="DUF262 DOMAIN-CONTAINING PROTEIN"/>
    <property type="match status" value="1"/>
</dbReference>
<dbReference type="Proteomes" id="UP001589608">
    <property type="component" value="Unassembled WGS sequence"/>
</dbReference>
<name>A0ABV5LZV7_9ACTN</name>
<dbReference type="Pfam" id="PF03235">
    <property type="entry name" value="GmrSD_N"/>
    <property type="match status" value="1"/>
</dbReference>
<organism evidence="2 3">
    <name type="scientific">Dactylosporangium vinaceum</name>
    <dbReference type="NCBI Taxonomy" id="53362"/>
    <lineage>
        <taxon>Bacteria</taxon>
        <taxon>Bacillati</taxon>
        <taxon>Actinomycetota</taxon>
        <taxon>Actinomycetes</taxon>
        <taxon>Micromonosporales</taxon>
        <taxon>Micromonosporaceae</taxon>
        <taxon>Dactylosporangium</taxon>
    </lineage>
</organism>
<sequence>MHIDQATFGVGELMKRISRREIRLPELQRSYVWRPTQVAKLVDSLYRGFPFGSLLFWQSDEAPATRELAVAGALDQPQQPPVYLLDGQQRLTSLHRVFHDHPEAQIVFHVEKERFQNQSAATQADPNWIKVYDLLSGVSIFETVTMLQSAGCGLTPKQIEQRVIAVQSLDKRTFHVETLRECGYQEVSEIFVRVNSAGRHLSRADLAMSTLSAKWPGVLDKFQKEALHWSRIGYGDLDVEFLARAFAGVLFGGGMSSWSVNDLSRVDEAELTKAWGTVQRGLRHLVPLLRSNLGLSRSNLLPSLVALVPLIVLLGERLDEPMEQQTADALIYWLLIATIRARYSTSSDTNLARDIQAARKPEPARELLRNLGALQSVPSITPESLAGRSKESPYFFLSLLVAQRNGARDWWFATSIMPGEVDDFQLQYHHVHPVATLDRYDKGEINDLANLAFISRKANLKISDRSPADYFPSVESKALRAHYIPLDEDLRAAEAFPRFLVQRRAMLAAAMTDLLASFRPQWLDRAPSAPATSSDGYKLTMVYYGSVWKPGVLVFRAFGAGVEWTGSTEMQDFDDAVSAAALRSVPGDVTIGGESVPVQVVEDAIEVPIGPFLVSGTAAEWLDILAREKASMQSPLRMPVVEDKAWAGERIALPASSTD</sequence>
<evidence type="ECO:0000259" key="1">
    <source>
        <dbReference type="Pfam" id="PF03235"/>
    </source>
</evidence>
<proteinExistence type="predicted"/>
<accession>A0ABV5LZV7</accession>
<dbReference type="PANTHER" id="PTHR37292">
    <property type="entry name" value="VNG6097C"/>
    <property type="match status" value="1"/>
</dbReference>